<feature type="transmembrane region" description="Helical" evidence="8">
    <location>
        <begin position="90"/>
        <end position="113"/>
    </location>
</feature>
<accession>A0A2H3L4K0</accession>
<dbReference type="GO" id="GO:0016758">
    <property type="term" value="F:hexosyltransferase activity"/>
    <property type="evidence" value="ECO:0007669"/>
    <property type="project" value="InterPro"/>
</dbReference>
<feature type="transmembrane region" description="Helical" evidence="8">
    <location>
        <begin position="189"/>
        <end position="210"/>
    </location>
</feature>
<feature type="transmembrane region" description="Helical" evidence="8">
    <location>
        <begin position="242"/>
        <end position="262"/>
    </location>
</feature>
<comment type="subcellular location">
    <subcellularLocation>
        <location evidence="1">Cell membrane</location>
        <topology evidence="1">Multi-pass membrane protein</topology>
    </subcellularLocation>
</comment>
<evidence type="ECO:0000256" key="1">
    <source>
        <dbReference type="ARBA" id="ARBA00004651"/>
    </source>
</evidence>
<protein>
    <recommendedName>
        <fullName evidence="11">DUF2029 domain-containing protein</fullName>
    </recommendedName>
</protein>
<sequence>MRLVAMSALLVLSCVHIVLVMRYAVTVIPLGGDARSYIAAARVLREGQNPVEVQLERFLPEAEAEIPVYLYPPFLALLLLPLAQLPYPTALALWMILVGVTTLVLIIVLQRLVPWYVAFCGVLFFLPTWQSLWLGQINALIAVLLTLALLACLQHQDVRAGVALAIGALLKITPGLSLLVLAVHQRWRGLVAAAVTGLIVVVGSLLLTTIDVWYTGSLYAATSTWTSPLLLSWTAILRQQPGSVATVGPLVVTAIMLLVSLLRMRQISPAMGFAVSIILPLLIAGVVWHYSAVTVLPALAVLWQHNGRARLLALVTWAMISLIGGVFQPIMLTLCWLVCCWPELLGSEA</sequence>
<evidence type="ECO:0008006" key="11">
    <source>
        <dbReference type="Google" id="ProtNLM"/>
    </source>
</evidence>
<feature type="transmembrane region" description="Helical" evidence="8">
    <location>
        <begin position="311"/>
        <end position="339"/>
    </location>
</feature>
<dbReference type="Pfam" id="PF09594">
    <property type="entry name" value="GT87"/>
    <property type="match status" value="1"/>
</dbReference>
<organism evidence="9 10">
    <name type="scientific">Candidatus Chloroploca asiatica</name>
    <dbReference type="NCBI Taxonomy" id="1506545"/>
    <lineage>
        <taxon>Bacteria</taxon>
        <taxon>Bacillati</taxon>
        <taxon>Chloroflexota</taxon>
        <taxon>Chloroflexia</taxon>
        <taxon>Chloroflexales</taxon>
        <taxon>Chloroflexineae</taxon>
        <taxon>Oscillochloridaceae</taxon>
        <taxon>Candidatus Chloroploca</taxon>
    </lineage>
</organism>
<dbReference type="AlphaFoldDB" id="A0A2H3L4K0"/>
<feature type="transmembrane region" description="Helical" evidence="8">
    <location>
        <begin position="269"/>
        <end position="291"/>
    </location>
</feature>
<reference evidence="9 10" key="1">
    <citation type="submission" date="2016-05" db="EMBL/GenBank/DDBJ databases">
        <authorList>
            <person name="Lavstsen T."/>
            <person name="Jespersen J.S."/>
        </authorList>
    </citation>
    <scope>NUCLEOTIDE SEQUENCE [LARGE SCALE GENOMIC DNA]</scope>
    <source>
        <strain evidence="9 10">B7-9</strain>
    </source>
</reference>
<keyword evidence="6 8" id="KW-0472">Membrane</keyword>
<keyword evidence="5 8" id="KW-1133">Transmembrane helix</keyword>
<feature type="transmembrane region" description="Helical" evidence="8">
    <location>
        <begin position="160"/>
        <end position="183"/>
    </location>
</feature>
<comment type="similarity">
    <text evidence="7">Belongs to the glycosyltransferase 87 family.</text>
</comment>
<proteinExistence type="inferred from homology"/>
<dbReference type="GO" id="GO:0005886">
    <property type="term" value="C:plasma membrane"/>
    <property type="evidence" value="ECO:0007669"/>
    <property type="project" value="UniProtKB-SubCell"/>
</dbReference>
<evidence type="ECO:0000256" key="6">
    <source>
        <dbReference type="ARBA" id="ARBA00023136"/>
    </source>
</evidence>
<keyword evidence="4 8" id="KW-0812">Transmembrane</keyword>
<evidence type="ECO:0000313" key="10">
    <source>
        <dbReference type="Proteomes" id="UP000220922"/>
    </source>
</evidence>
<evidence type="ECO:0000313" key="9">
    <source>
        <dbReference type="EMBL" id="PDV98096.1"/>
    </source>
</evidence>
<keyword evidence="3" id="KW-0808">Transferase</keyword>
<evidence type="ECO:0000256" key="2">
    <source>
        <dbReference type="ARBA" id="ARBA00022475"/>
    </source>
</evidence>
<dbReference type="EMBL" id="LYXE01000110">
    <property type="protein sequence ID" value="PDV98096.1"/>
    <property type="molecule type" value="Genomic_DNA"/>
</dbReference>
<dbReference type="InterPro" id="IPR018584">
    <property type="entry name" value="GT87"/>
</dbReference>
<comment type="caution">
    <text evidence="9">The sequence shown here is derived from an EMBL/GenBank/DDBJ whole genome shotgun (WGS) entry which is preliminary data.</text>
</comment>
<feature type="transmembrane region" description="Helical" evidence="8">
    <location>
        <begin position="133"/>
        <end position="153"/>
    </location>
</feature>
<evidence type="ECO:0000256" key="3">
    <source>
        <dbReference type="ARBA" id="ARBA00022679"/>
    </source>
</evidence>
<gene>
    <name evidence="9" type="ORF">A9Q02_03175</name>
</gene>
<evidence type="ECO:0000256" key="4">
    <source>
        <dbReference type="ARBA" id="ARBA00022692"/>
    </source>
</evidence>
<evidence type="ECO:0000256" key="8">
    <source>
        <dbReference type="SAM" id="Phobius"/>
    </source>
</evidence>
<name>A0A2H3L4K0_9CHLR</name>
<keyword evidence="2" id="KW-1003">Cell membrane</keyword>
<feature type="transmembrane region" description="Helical" evidence="8">
    <location>
        <begin position="217"/>
        <end position="236"/>
    </location>
</feature>
<keyword evidence="10" id="KW-1185">Reference proteome</keyword>
<evidence type="ECO:0000256" key="7">
    <source>
        <dbReference type="ARBA" id="ARBA00024033"/>
    </source>
</evidence>
<dbReference type="Proteomes" id="UP000220922">
    <property type="component" value="Unassembled WGS sequence"/>
</dbReference>
<evidence type="ECO:0000256" key="5">
    <source>
        <dbReference type="ARBA" id="ARBA00022989"/>
    </source>
</evidence>